<accession>A0ABV1A5H6</accession>
<proteinExistence type="predicted"/>
<comment type="caution">
    <text evidence="1">The sequence shown here is derived from an EMBL/GenBank/DDBJ whole genome shotgun (WGS) entry which is preliminary data.</text>
</comment>
<evidence type="ECO:0000313" key="2">
    <source>
        <dbReference type="Proteomes" id="UP001469553"/>
    </source>
</evidence>
<dbReference type="Proteomes" id="UP001469553">
    <property type="component" value="Unassembled WGS sequence"/>
</dbReference>
<evidence type="ECO:0000313" key="1">
    <source>
        <dbReference type="EMBL" id="MEQ2313055.1"/>
    </source>
</evidence>
<dbReference type="EMBL" id="JAHRIP010081708">
    <property type="protein sequence ID" value="MEQ2313055.1"/>
    <property type="molecule type" value="Genomic_DNA"/>
</dbReference>
<organism evidence="1 2">
    <name type="scientific">Ameca splendens</name>
    <dbReference type="NCBI Taxonomy" id="208324"/>
    <lineage>
        <taxon>Eukaryota</taxon>
        <taxon>Metazoa</taxon>
        <taxon>Chordata</taxon>
        <taxon>Craniata</taxon>
        <taxon>Vertebrata</taxon>
        <taxon>Euteleostomi</taxon>
        <taxon>Actinopterygii</taxon>
        <taxon>Neopterygii</taxon>
        <taxon>Teleostei</taxon>
        <taxon>Neoteleostei</taxon>
        <taxon>Acanthomorphata</taxon>
        <taxon>Ovalentaria</taxon>
        <taxon>Atherinomorphae</taxon>
        <taxon>Cyprinodontiformes</taxon>
        <taxon>Goodeidae</taxon>
        <taxon>Ameca</taxon>
    </lineage>
</organism>
<protein>
    <submittedName>
        <fullName evidence="1">Uncharacterized protein</fullName>
    </submittedName>
</protein>
<reference evidence="1 2" key="1">
    <citation type="submission" date="2021-06" db="EMBL/GenBank/DDBJ databases">
        <authorList>
            <person name="Palmer J.M."/>
        </authorList>
    </citation>
    <scope>NUCLEOTIDE SEQUENCE [LARGE SCALE GENOMIC DNA]</scope>
    <source>
        <strain evidence="1 2">AS_MEX2019</strain>
        <tissue evidence="1">Muscle</tissue>
    </source>
</reference>
<gene>
    <name evidence="1" type="ORF">AMECASPLE_037645</name>
</gene>
<sequence>MRGVLTEEGLEVWYQKTTLHRTGQGIPLFCIRYCLLSQNQLGLLLQVLSGLSAVSLSGWQQWLIQVLSAQKVYSETGRLLDDLFVDLIGLGSWLVCLSSSEVRDGVCFLSLPISL</sequence>
<name>A0ABV1A5H6_9TELE</name>
<keyword evidence="2" id="KW-1185">Reference proteome</keyword>